<keyword evidence="2 5" id="KW-0808">Transferase</keyword>
<evidence type="ECO:0000256" key="2">
    <source>
        <dbReference type="ARBA" id="ARBA00022679"/>
    </source>
</evidence>
<dbReference type="PIRSF" id="PIRSF000429">
    <property type="entry name" value="Ac-CoA_Ac_transf"/>
    <property type="match status" value="1"/>
</dbReference>
<feature type="active site" description="Acyl-thioester intermediate" evidence="4">
    <location>
        <position position="90"/>
    </location>
</feature>
<evidence type="ECO:0000259" key="6">
    <source>
        <dbReference type="Pfam" id="PF00108"/>
    </source>
</evidence>
<comment type="similarity">
    <text evidence="1 5">Belongs to the thiolase-like superfamily. Thiolase family.</text>
</comment>
<evidence type="ECO:0000256" key="3">
    <source>
        <dbReference type="ARBA" id="ARBA00023315"/>
    </source>
</evidence>
<feature type="domain" description="Thiolase C-terminal" evidence="7">
    <location>
        <begin position="265"/>
        <end position="387"/>
    </location>
</feature>
<dbReference type="Pfam" id="PF02803">
    <property type="entry name" value="Thiolase_C"/>
    <property type="match status" value="1"/>
</dbReference>
<reference evidence="9" key="1">
    <citation type="submission" date="2017-05" db="EMBL/GenBank/DDBJ databases">
        <authorList>
            <person name="Lin X."/>
        </authorList>
    </citation>
    <scope>NUCLEOTIDE SEQUENCE [LARGE SCALE GENOMIC DNA]</scope>
    <source>
        <strain evidence="9">JLT2012</strain>
    </source>
</reference>
<sequence length="388" mass="40906">MAEAAYIVAACRTAGGRRGGRLAGWHPVDMGAKVLDAAVERAGVPGDAVEDVIVGCVSQAGEQSLHVGRHCVLASNLPEKVPAVTIDRQCGSSQQAIQFAAQAVMSGTMDVVIAAGTESMTRVPMGSAVRSPEGSNPIPPSIQDKYGVKGFSQFKGAEMIAKKWGFKREQLDAFGLNSHEKAQQAVNEGRFEDEIVPLEIETPEGEKAMHKVDEGIRWDASAEGMAGVKLLDENGVITAATSSQITDGASACVIVSERALKQYGLTPLARIVNLTVTAGDPVVMLEEPLFATDKALERAGMKIGDIDLYEVNEAFAPVPMAWLEHTGADPEKLNVNGGAIALGHPLGATGTKLMSTLVHELHRRGGKYGLQTMCEGGGIANVTIVERL</sequence>
<dbReference type="NCBIfam" id="NF005077">
    <property type="entry name" value="PRK06504.1"/>
    <property type="match status" value="1"/>
</dbReference>
<dbReference type="OrthoDB" id="9764638at2"/>
<comment type="caution">
    <text evidence="8">The sequence shown here is derived from an EMBL/GenBank/DDBJ whole genome shotgun (WGS) entry which is preliminary data.</text>
</comment>
<dbReference type="InterPro" id="IPR016039">
    <property type="entry name" value="Thiolase-like"/>
</dbReference>
<gene>
    <name evidence="8" type="ORF">B5C34_03115</name>
</gene>
<protein>
    <submittedName>
        <fullName evidence="8">Acetyl-CoA acetyltransferase</fullName>
    </submittedName>
</protein>
<name>A0A219B408_9SPHN</name>
<dbReference type="SUPFAM" id="SSF53901">
    <property type="entry name" value="Thiolase-like"/>
    <property type="match status" value="2"/>
</dbReference>
<keyword evidence="9" id="KW-1185">Reference proteome</keyword>
<dbReference type="Gene3D" id="3.40.47.10">
    <property type="match status" value="2"/>
</dbReference>
<dbReference type="GO" id="GO:0003988">
    <property type="term" value="F:acetyl-CoA C-acyltransferase activity"/>
    <property type="evidence" value="ECO:0007669"/>
    <property type="project" value="UniProtKB-ARBA"/>
</dbReference>
<dbReference type="InterPro" id="IPR020616">
    <property type="entry name" value="Thiolase_N"/>
</dbReference>
<dbReference type="RefSeq" id="WP_088711336.1">
    <property type="nucleotide sequence ID" value="NZ_NFZT01000001.1"/>
</dbReference>
<dbReference type="PROSITE" id="PS00737">
    <property type="entry name" value="THIOLASE_2"/>
    <property type="match status" value="1"/>
</dbReference>
<dbReference type="Pfam" id="PF00108">
    <property type="entry name" value="Thiolase_N"/>
    <property type="match status" value="1"/>
</dbReference>
<dbReference type="AlphaFoldDB" id="A0A219B408"/>
<evidence type="ECO:0000256" key="1">
    <source>
        <dbReference type="ARBA" id="ARBA00010982"/>
    </source>
</evidence>
<evidence type="ECO:0000259" key="7">
    <source>
        <dbReference type="Pfam" id="PF02803"/>
    </source>
</evidence>
<dbReference type="InterPro" id="IPR020617">
    <property type="entry name" value="Thiolase_C"/>
</dbReference>
<organism evidence="8 9">
    <name type="scientific">Pacificimonas flava</name>
    <dbReference type="NCBI Taxonomy" id="1234595"/>
    <lineage>
        <taxon>Bacteria</taxon>
        <taxon>Pseudomonadati</taxon>
        <taxon>Pseudomonadota</taxon>
        <taxon>Alphaproteobacteria</taxon>
        <taxon>Sphingomonadales</taxon>
        <taxon>Sphingosinicellaceae</taxon>
        <taxon>Pacificimonas</taxon>
    </lineage>
</organism>
<dbReference type="Proteomes" id="UP000198462">
    <property type="component" value="Unassembled WGS sequence"/>
</dbReference>
<dbReference type="PANTHER" id="PTHR43365">
    <property type="entry name" value="BLR7806 PROTEIN"/>
    <property type="match status" value="1"/>
</dbReference>
<evidence type="ECO:0000256" key="4">
    <source>
        <dbReference type="PIRSR" id="PIRSR000429-1"/>
    </source>
</evidence>
<proteinExistence type="inferred from homology"/>
<dbReference type="InterPro" id="IPR002155">
    <property type="entry name" value="Thiolase"/>
</dbReference>
<keyword evidence="3 5" id="KW-0012">Acyltransferase</keyword>
<dbReference type="InterPro" id="IPR020613">
    <property type="entry name" value="Thiolase_CS"/>
</dbReference>
<dbReference type="NCBIfam" id="TIGR01930">
    <property type="entry name" value="AcCoA-C-Actrans"/>
    <property type="match status" value="1"/>
</dbReference>
<dbReference type="PANTHER" id="PTHR43365:SF1">
    <property type="entry name" value="ACETYL-COA C-ACYLTRANSFERASE"/>
    <property type="match status" value="1"/>
</dbReference>
<dbReference type="CDD" id="cd00751">
    <property type="entry name" value="thiolase"/>
    <property type="match status" value="1"/>
</dbReference>
<feature type="domain" description="Thiolase N-terminal" evidence="6">
    <location>
        <begin position="6"/>
        <end position="257"/>
    </location>
</feature>
<dbReference type="EMBL" id="NFZT01000001">
    <property type="protein sequence ID" value="OWV32539.1"/>
    <property type="molecule type" value="Genomic_DNA"/>
</dbReference>
<evidence type="ECO:0000313" key="9">
    <source>
        <dbReference type="Proteomes" id="UP000198462"/>
    </source>
</evidence>
<evidence type="ECO:0000256" key="5">
    <source>
        <dbReference type="RuleBase" id="RU003557"/>
    </source>
</evidence>
<feature type="active site" description="Proton acceptor" evidence="4">
    <location>
        <position position="344"/>
    </location>
</feature>
<accession>A0A219B408</accession>
<feature type="active site" description="Proton acceptor" evidence="4">
    <location>
        <position position="374"/>
    </location>
</feature>
<evidence type="ECO:0000313" key="8">
    <source>
        <dbReference type="EMBL" id="OWV32539.1"/>
    </source>
</evidence>